<dbReference type="Pfam" id="PF00296">
    <property type="entry name" value="Bac_luciferase"/>
    <property type="match status" value="1"/>
</dbReference>
<dbReference type="PANTHER" id="PTHR43244">
    <property type="match status" value="1"/>
</dbReference>
<dbReference type="InterPro" id="IPR011251">
    <property type="entry name" value="Luciferase-like_dom"/>
</dbReference>
<dbReference type="CDD" id="cd01097">
    <property type="entry name" value="Tetrahydromethanopterin_reductase"/>
    <property type="match status" value="1"/>
</dbReference>
<name>A0ABZ1KCB7_9ACTN</name>
<dbReference type="PANTHER" id="PTHR43244:SF1">
    <property type="entry name" value="5,10-METHYLENETETRAHYDROMETHANOPTERIN REDUCTASE"/>
    <property type="match status" value="1"/>
</dbReference>
<reference evidence="3 4" key="1">
    <citation type="submission" date="2022-10" db="EMBL/GenBank/DDBJ databases">
        <title>The complete genomes of actinobacterial strains from the NBC collection.</title>
        <authorList>
            <person name="Joergensen T.S."/>
            <person name="Alvarez Arevalo M."/>
            <person name="Sterndorff E.B."/>
            <person name="Faurdal D."/>
            <person name="Vuksanovic O."/>
            <person name="Mourched A.-S."/>
            <person name="Charusanti P."/>
            <person name="Shaw S."/>
            <person name="Blin K."/>
            <person name="Weber T."/>
        </authorList>
    </citation>
    <scope>NUCLEOTIDE SEQUENCE [LARGE SCALE GENOMIC DNA]</scope>
    <source>
        <strain evidence="3 4">NBC_00185</strain>
    </source>
</reference>
<dbReference type="Gene3D" id="3.20.20.30">
    <property type="entry name" value="Luciferase-like domain"/>
    <property type="match status" value="1"/>
</dbReference>
<dbReference type="InterPro" id="IPR050564">
    <property type="entry name" value="F420-G6PD/mer"/>
</dbReference>
<keyword evidence="1" id="KW-0560">Oxidoreductase</keyword>
<evidence type="ECO:0000259" key="2">
    <source>
        <dbReference type="Pfam" id="PF00296"/>
    </source>
</evidence>
<feature type="domain" description="Luciferase-like" evidence="2">
    <location>
        <begin position="6"/>
        <end position="169"/>
    </location>
</feature>
<proteinExistence type="predicted"/>
<keyword evidence="4" id="KW-1185">Reference proteome</keyword>
<evidence type="ECO:0000256" key="1">
    <source>
        <dbReference type="ARBA" id="ARBA00023002"/>
    </source>
</evidence>
<protein>
    <submittedName>
        <fullName evidence="3">LLM class flavin-dependent oxidoreductase</fullName>
    </submittedName>
</protein>
<dbReference type="EMBL" id="CP108135">
    <property type="protein sequence ID" value="WTP70090.1"/>
    <property type="molecule type" value="Genomic_DNA"/>
</dbReference>
<dbReference type="SUPFAM" id="SSF51679">
    <property type="entry name" value="Bacterial luciferase-like"/>
    <property type="match status" value="1"/>
</dbReference>
<evidence type="ECO:0000313" key="3">
    <source>
        <dbReference type="EMBL" id="WTP70090.1"/>
    </source>
</evidence>
<dbReference type="InterPro" id="IPR036661">
    <property type="entry name" value="Luciferase-like_sf"/>
</dbReference>
<accession>A0ABZ1KCB7</accession>
<evidence type="ECO:0000313" key="4">
    <source>
        <dbReference type="Proteomes" id="UP001622496"/>
    </source>
</evidence>
<sequence>MGNQGHSPFAWTLLGAIAARSDRIGLATGVTCPTVRYHPAIIAQAAATMALLSEGRFTLGPGSGERLNEHVVGRGFPDTVTTRQEKLHAAIEIIELLWHGGYQSYDGTYLRLSDARVFDLPDTPPGIAVAPGGRARSRLGGRAWGRALRDGGPALNRQAVPRRRRDWASICRGSSRLGTGRRDCSAGRPENLQVSADRVDGHERCRIRRTSSRLRARPNGKHQGKIPAVRIPLSMWRRCNATSTRDSAGS</sequence>
<dbReference type="Proteomes" id="UP001622496">
    <property type="component" value="Chromosome"/>
</dbReference>
<organism evidence="3 4">
    <name type="scientific">[Kitasatospora] papulosa</name>
    <dbReference type="NCBI Taxonomy" id="1464011"/>
    <lineage>
        <taxon>Bacteria</taxon>
        <taxon>Bacillati</taxon>
        <taxon>Actinomycetota</taxon>
        <taxon>Actinomycetes</taxon>
        <taxon>Kitasatosporales</taxon>
        <taxon>Streptomycetaceae</taxon>
        <taxon>Streptomyces</taxon>
    </lineage>
</organism>
<gene>
    <name evidence="3" type="ORF">OG560_33560</name>
</gene>